<dbReference type="CDD" id="cd01949">
    <property type="entry name" value="GGDEF"/>
    <property type="match status" value="1"/>
</dbReference>
<evidence type="ECO:0000259" key="2">
    <source>
        <dbReference type="PROSITE" id="PS50113"/>
    </source>
</evidence>
<dbReference type="SMART" id="SM00091">
    <property type="entry name" value="PAS"/>
    <property type="match status" value="3"/>
</dbReference>
<dbReference type="AlphaFoldDB" id="A0A853B1B8"/>
<dbReference type="PROSITE" id="PS50887">
    <property type="entry name" value="GGDEF"/>
    <property type="match status" value="1"/>
</dbReference>
<accession>A0A853B1B8</accession>
<comment type="caution">
    <text evidence="5">The sequence shown here is derived from an EMBL/GenBank/DDBJ whole genome shotgun (WGS) entry which is preliminary data.</text>
</comment>
<dbReference type="Gene3D" id="3.20.20.450">
    <property type="entry name" value="EAL domain"/>
    <property type="match status" value="1"/>
</dbReference>
<dbReference type="SUPFAM" id="SSF55073">
    <property type="entry name" value="Nucleotide cyclase"/>
    <property type="match status" value="1"/>
</dbReference>
<dbReference type="PROSITE" id="PS50112">
    <property type="entry name" value="PAS"/>
    <property type="match status" value="2"/>
</dbReference>
<dbReference type="SUPFAM" id="SSF55785">
    <property type="entry name" value="PYP-like sensor domain (PAS domain)"/>
    <property type="match status" value="3"/>
</dbReference>
<dbReference type="InterPro" id="IPR001633">
    <property type="entry name" value="EAL_dom"/>
</dbReference>
<dbReference type="CDD" id="cd00130">
    <property type="entry name" value="PAS"/>
    <property type="match status" value="3"/>
</dbReference>
<dbReference type="Pfam" id="PF13426">
    <property type="entry name" value="PAS_9"/>
    <property type="match status" value="1"/>
</dbReference>
<feature type="domain" description="PAS" evidence="1">
    <location>
        <begin position="256"/>
        <end position="301"/>
    </location>
</feature>
<dbReference type="InterPro" id="IPR013767">
    <property type="entry name" value="PAS_fold"/>
</dbReference>
<dbReference type="InterPro" id="IPR000700">
    <property type="entry name" value="PAS-assoc_C"/>
</dbReference>
<dbReference type="Pfam" id="PF00563">
    <property type="entry name" value="EAL"/>
    <property type="match status" value="1"/>
</dbReference>
<dbReference type="InterPro" id="IPR029787">
    <property type="entry name" value="Nucleotide_cyclase"/>
</dbReference>
<sequence>MMEPNANPGEGVGDLSIDHEQVVDLALSADRAVIWSYGSADDVLTWRPGLDRLLALPGAPEDEVRARLAGLVEPLMVAARTAPVWHDLELEQPYETPAGDSRWIRFRARTFTDGLLGIATDVTDRHEDRRELADLADRYRLLVELSPDGIVVHQYGVLTYANPAAVRFVGARTASELIGRPITDFVEPPSVPSMLRRIAGLSSPGATSEPSEAVLTLLDGGQVTVESVSVRTTWEGKPAFQVIMRDISAQRAAEAALRFQAALVQHVSDAIVATDGQGRVTSWNTAAETIYGRRAADALGREVGKLVGAPLDPGEVVAHGGVAQATHRAADGSALAVRVSAAAMDEGYVLVCADETARRRAERQFSTVVAALDEGVLVIGPNGRVVSANPAAEHILGASEADMLGAPPDTWPLYDEDGRRLDPSEYPSAQLRVSGLPQQGRVMRAKRDDGRTVWLSVSCRAMNPEDMASSAFVLSFSDITERKAIGERLAHDATHDPLTGLANRTLVLQRLNSALHEAGYGATAVLFIDLDKFKVINDSLGHTVGDRVLQIAGERLRHAVRAGDVVGRLGGDEFVVIAFGVHDESGVQALTNHIRDALTTPISVDGRRLHVDASIGIVLTGPGDQREADELLRDADVAMYHAKTLGRGRFEFFDVELRMRLQRRLRLEQDLRDAVRHSRLWAAYQPVVDLRTDEMVAVEALLRWTHPVHGPISPAEFIPLAEESDLINLLGSHILRETTREVADRRAAGANVGLKINLSTRQLDDPALVLAVEEALAVTGLPATALCLEITESALMRDSTVTSKTLAALRELGVCLAIDDFGTGYSSLAQLQRLTLDTLKIDRSFITRLGETGDAEVIVTSIIAMAHAVHLTVVAEGVENETQLEILKRLGCDQAQGYYLGKPAPAAELWS</sequence>
<dbReference type="InterPro" id="IPR000014">
    <property type="entry name" value="PAS"/>
</dbReference>
<dbReference type="CDD" id="cd01948">
    <property type="entry name" value="EAL"/>
    <property type="match status" value="1"/>
</dbReference>
<proteinExistence type="predicted"/>
<dbReference type="PANTHER" id="PTHR44757">
    <property type="entry name" value="DIGUANYLATE CYCLASE DGCP"/>
    <property type="match status" value="1"/>
</dbReference>
<gene>
    <name evidence="5" type="ORF">HNR02_002206</name>
</gene>
<dbReference type="GO" id="GO:0006355">
    <property type="term" value="P:regulation of DNA-templated transcription"/>
    <property type="evidence" value="ECO:0007669"/>
    <property type="project" value="InterPro"/>
</dbReference>
<dbReference type="Pfam" id="PF00989">
    <property type="entry name" value="PAS"/>
    <property type="match status" value="2"/>
</dbReference>
<dbReference type="SMART" id="SM00267">
    <property type="entry name" value="GGDEF"/>
    <property type="match status" value="1"/>
</dbReference>
<dbReference type="NCBIfam" id="TIGR00229">
    <property type="entry name" value="sensory_box"/>
    <property type="match status" value="3"/>
</dbReference>
<dbReference type="InterPro" id="IPR001610">
    <property type="entry name" value="PAC"/>
</dbReference>
<dbReference type="Proteomes" id="UP000549616">
    <property type="component" value="Unassembled WGS sequence"/>
</dbReference>
<evidence type="ECO:0000259" key="1">
    <source>
        <dbReference type="PROSITE" id="PS50112"/>
    </source>
</evidence>
<feature type="domain" description="PAS" evidence="1">
    <location>
        <begin position="361"/>
        <end position="405"/>
    </location>
</feature>
<dbReference type="SMART" id="SM00086">
    <property type="entry name" value="PAC"/>
    <property type="match status" value="3"/>
</dbReference>
<dbReference type="InterPro" id="IPR035919">
    <property type="entry name" value="EAL_sf"/>
</dbReference>
<evidence type="ECO:0000259" key="4">
    <source>
        <dbReference type="PROSITE" id="PS50887"/>
    </source>
</evidence>
<name>A0A853B1B8_9PSEU</name>
<keyword evidence="6" id="KW-1185">Reference proteome</keyword>
<dbReference type="InterPro" id="IPR043128">
    <property type="entry name" value="Rev_trsase/Diguanyl_cyclase"/>
</dbReference>
<organism evidence="5 6">
    <name type="scientific">Amycolatopsis endophytica</name>
    <dbReference type="NCBI Taxonomy" id="860233"/>
    <lineage>
        <taxon>Bacteria</taxon>
        <taxon>Bacillati</taxon>
        <taxon>Actinomycetota</taxon>
        <taxon>Actinomycetes</taxon>
        <taxon>Pseudonocardiales</taxon>
        <taxon>Pseudonocardiaceae</taxon>
        <taxon>Amycolatopsis</taxon>
    </lineage>
</organism>
<dbReference type="SMART" id="SM00052">
    <property type="entry name" value="EAL"/>
    <property type="match status" value="1"/>
</dbReference>
<dbReference type="SUPFAM" id="SSF141868">
    <property type="entry name" value="EAL domain-like"/>
    <property type="match status" value="1"/>
</dbReference>
<dbReference type="PROSITE" id="PS50113">
    <property type="entry name" value="PAC"/>
    <property type="match status" value="1"/>
</dbReference>
<feature type="domain" description="GGDEF" evidence="4">
    <location>
        <begin position="521"/>
        <end position="655"/>
    </location>
</feature>
<dbReference type="RefSeq" id="WP_376772847.1">
    <property type="nucleotide sequence ID" value="NZ_JACCFK010000001.1"/>
</dbReference>
<dbReference type="InterPro" id="IPR000160">
    <property type="entry name" value="GGDEF_dom"/>
</dbReference>
<dbReference type="PROSITE" id="PS50883">
    <property type="entry name" value="EAL"/>
    <property type="match status" value="1"/>
</dbReference>
<dbReference type="Pfam" id="PF00990">
    <property type="entry name" value="GGDEF"/>
    <property type="match status" value="1"/>
</dbReference>
<dbReference type="NCBIfam" id="TIGR00254">
    <property type="entry name" value="GGDEF"/>
    <property type="match status" value="1"/>
</dbReference>
<protein>
    <submittedName>
        <fullName evidence="5">Diguanylate cyclase (GGDEF)-like protein/PAS domain S-box-containing protein</fullName>
    </submittedName>
</protein>
<dbReference type="Gene3D" id="3.30.70.270">
    <property type="match status" value="1"/>
</dbReference>
<evidence type="ECO:0000313" key="5">
    <source>
        <dbReference type="EMBL" id="NYI88883.1"/>
    </source>
</evidence>
<dbReference type="EMBL" id="JACCFK010000001">
    <property type="protein sequence ID" value="NYI88883.1"/>
    <property type="molecule type" value="Genomic_DNA"/>
</dbReference>
<dbReference type="Gene3D" id="3.30.450.20">
    <property type="entry name" value="PAS domain"/>
    <property type="match status" value="3"/>
</dbReference>
<feature type="domain" description="EAL" evidence="3">
    <location>
        <begin position="664"/>
        <end position="911"/>
    </location>
</feature>
<dbReference type="InterPro" id="IPR052155">
    <property type="entry name" value="Biofilm_reg_signaling"/>
</dbReference>
<evidence type="ECO:0000259" key="3">
    <source>
        <dbReference type="PROSITE" id="PS50883"/>
    </source>
</evidence>
<dbReference type="InterPro" id="IPR035965">
    <property type="entry name" value="PAS-like_dom_sf"/>
</dbReference>
<evidence type="ECO:0000313" key="6">
    <source>
        <dbReference type="Proteomes" id="UP000549616"/>
    </source>
</evidence>
<reference evidence="5 6" key="1">
    <citation type="submission" date="2020-07" db="EMBL/GenBank/DDBJ databases">
        <title>Sequencing the genomes of 1000 actinobacteria strains.</title>
        <authorList>
            <person name="Klenk H.-P."/>
        </authorList>
    </citation>
    <scope>NUCLEOTIDE SEQUENCE [LARGE SCALE GENOMIC DNA]</scope>
    <source>
        <strain evidence="5 6">DSM 104006</strain>
    </source>
</reference>
<dbReference type="PANTHER" id="PTHR44757:SF2">
    <property type="entry name" value="BIOFILM ARCHITECTURE MAINTENANCE PROTEIN MBAA"/>
    <property type="match status" value="1"/>
</dbReference>
<feature type="domain" description="PAC" evidence="2">
    <location>
        <begin position="436"/>
        <end position="491"/>
    </location>
</feature>